<evidence type="ECO:0000313" key="12">
    <source>
        <dbReference type="Proteomes" id="UP001056201"/>
    </source>
</evidence>
<accession>A0ABY4RYT8</accession>
<comment type="similarity">
    <text evidence="3">Belongs to the prokaryotic molybdopterin-containing oxidoreductase family.</text>
</comment>
<dbReference type="Pfam" id="PF00384">
    <property type="entry name" value="Molybdopterin"/>
    <property type="match status" value="1"/>
</dbReference>
<dbReference type="SUPFAM" id="SSF53706">
    <property type="entry name" value="Formate dehydrogenase/DMSO reductase, domains 1-3"/>
    <property type="match status" value="1"/>
</dbReference>
<dbReference type="InterPro" id="IPR009010">
    <property type="entry name" value="Asp_de-COase-like_dom_sf"/>
</dbReference>
<dbReference type="RefSeq" id="WP_250194243.1">
    <property type="nucleotide sequence ID" value="NZ_CP097635.1"/>
</dbReference>
<sequence length="771" mass="83781">MNDDIKIKPYDGPVGGWGSMTSIAHHVRDEAAATALPELARQNKPDGFACTSCAWAKPAKAHLAEFCENGAKATFAELTRRRVGADFFASHTVSELRGWPDQALEHQGRLTEPLRYDAALDRYVPVGWDQAFEEIGRQLQALRADDPDAVVFYTSGRASLETAYLWQLFARLYGTNNLPDSSNMCHESTSVGLKAAMGQPVGTVRLEDFEKTDCLFFFGQNVGSNSPRMLHPLQEASERGVPIIVFNPLHERGLEEFTNPQRPLQMATRSTTRIASRYHAVRPGGDIAAITGLCKALLALDDEAQAAGRPRVLDVDFIAQHTQGFDDFAAFVRAQDWADIEATSGLQRAALTESAQIYAKATATIGVYGMGLTQHELGVDNVRMLVNLLLMRGNIGRPGAGACPVRGHSNVQGQRTVGIAEKPELVPLDVLARQYGFEPPRHKGMNTVEACASVLNGRVKAFLGLGGNFVRAVPDHHAMEPAWQRLPLTVHVATKLNRSHLLPGRSSWLLPCLGRIERDLQAGGVQTVSVEDSTACVHASRGQHAPASEHLLSETAIVAGLAQATLPPNPQVDWAGWVADYARIRDAIEATWPDQFAQFNQRMHQPGGFARPLPAVQRQWKTPSGKAEFKAPARLDAAFAGDGGDDVLRLVTLRSNDQFNTTVYGYDDRLRGIQGTRDVLLMNRDDMRRLGVADGSTVTLACAAADAGPNPEGVLREVPGLRVVAYDLPAGCCAGYYPECNPVVPLSHHARESHVPAVKSVPVRVRAQGQA</sequence>
<dbReference type="PANTHER" id="PTHR43105">
    <property type="entry name" value="RESPIRATORY NITRATE REDUCTASE"/>
    <property type="match status" value="1"/>
</dbReference>
<dbReference type="InterPro" id="IPR050123">
    <property type="entry name" value="Prok_molybdopt-oxidoreductase"/>
</dbReference>
<dbReference type="SUPFAM" id="SSF50692">
    <property type="entry name" value="ADC-like"/>
    <property type="match status" value="1"/>
</dbReference>
<comment type="cofactor">
    <cofactor evidence="2">
        <name>[4Fe-4S] cluster</name>
        <dbReference type="ChEBI" id="CHEBI:49883"/>
    </cofactor>
</comment>
<dbReference type="InterPro" id="IPR006656">
    <property type="entry name" value="Mopterin_OxRdtase"/>
</dbReference>
<dbReference type="PIRSF" id="PIRSF000144">
    <property type="entry name" value="CbbBc"/>
    <property type="match status" value="1"/>
</dbReference>
<keyword evidence="8" id="KW-0408">Iron</keyword>
<dbReference type="CDD" id="cd02787">
    <property type="entry name" value="MopB_CT_ydeP"/>
    <property type="match status" value="1"/>
</dbReference>
<evidence type="ECO:0000256" key="8">
    <source>
        <dbReference type="ARBA" id="ARBA00023004"/>
    </source>
</evidence>
<dbReference type="InterPro" id="IPR041953">
    <property type="entry name" value="YdeP_MopB"/>
</dbReference>
<evidence type="ECO:0000256" key="5">
    <source>
        <dbReference type="ARBA" id="ARBA00022505"/>
    </source>
</evidence>
<evidence type="ECO:0000256" key="3">
    <source>
        <dbReference type="ARBA" id="ARBA00010312"/>
    </source>
</evidence>
<keyword evidence="6" id="KW-0479">Metal-binding</keyword>
<dbReference type="PANTHER" id="PTHR43105:SF4">
    <property type="entry name" value="PROTEIN YDEP"/>
    <property type="match status" value="1"/>
</dbReference>
<dbReference type="InterPro" id="IPR010046">
    <property type="entry name" value="Mopterin_OxRdtse_a_bac"/>
</dbReference>
<dbReference type="NCBIfam" id="TIGR01701">
    <property type="entry name" value="Fdhalpha-like"/>
    <property type="match status" value="1"/>
</dbReference>
<evidence type="ECO:0000259" key="10">
    <source>
        <dbReference type="Pfam" id="PF00384"/>
    </source>
</evidence>
<keyword evidence="12" id="KW-1185">Reference proteome</keyword>
<dbReference type="Gene3D" id="3.40.50.740">
    <property type="match status" value="1"/>
</dbReference>
<evidence type="ECO:0000256" key="7">
    <source>
        <dbReference type="ARBA" id="ARBA00023002"/>
    </source>
</evidence>
<gene>
    <name evidence="11" type="ORF">MW290_08500</name>
</gene>
<organism evidence="11 12">
    <name type="scientific">Aquincola tertiaricarbonis</name>
    <dbReference type="NCBI Taxonomy" id="391953"/>
    <lineage>
        <taxon>Bacteria</taxon>
        <taxon>Pseudomonadati</taxon>
        <taxon>Pseudomonadota</taxon>
        <taxon>Betaproteobacteria</taxon>
        <taxon>Burkholderiales</taxon>
        <taxon>Sphaerotilaceae</taxon>
        <taxon>Aquincola</taxon>
    </lineage>
</organism>
<dbReference type="Proteomes" id="UP001056201">
    <property type="component" value="Chromosome 1"/>
</dbReference>
<evidence type="ECO:0000256" key="6">
    <source>
        <dbReference type="ARBA" id="ARBA00022723"/>
    </source>
</evidence>
<dbReference type="Gene3D" id="3.40.228.10">
    <property type="entry name" value="Dimethylsulfoxide Reductase, domain 2"/>
    <property type="match status" value="1"/>
</dbReference>
<protein>
    <submittedName>
        <fullName evidence="11">FdhF/YdeP family oxidoreductase</fullName>
    </submittedName>
</protein>
<keyword evidence="4" id="KW-0004">4Fe-4S</keyword>
<evidence type="ECO:0000256" key="1">
    <source>
        <dbReference type="ARBA" id="ARBA00001942"/>
    </source>
</evidence>
<keyword evidence="9" id="KW-0411">Iron-sulfur</keyword>
<proteinExistence type="inferred from homology"/>
<name>A0ABY4RYT8_AQUTE</name>
<dbReference type="EMBL" id="CP097635">
    <property type="protein sequence ID" value="URI05978.1"/>
    <property type="molecule type" value="Genomic_DNA"/>
</dbReference>
<dbReference type="CDD" id="cd02767">
    <property type="entry name" value="MopB_ydeP"/>
    <property type="match status" value="1"/>
</dbReference>
<dbReference type="InterPro" id="IPR037951">
    <property type="entry name" value="MopB_CT_YdeP"/>
</dbReference>
<feature type="domain" description="Molybdopterin oxidoreductase" evidence="10">
    <location>
        <begin position="109"/>
        <end position="490"/>
    </location>
</feature>
<keyword evidence="7" id="KW-0560">Oxidoreductase</keyword>
<comment type="cofactor">
    <cofactor evidence="1">
        <name>Mo-bis(molybdopterin guanine dinucleotide)</name>
        <dbReference type="ChEBI" id="CHEBI:60539"/>
    </cofactor>
</comment>
<evidence type="ECO:0000256" key="2">
    <source>
        <dbReference type="ARBA" id="ARBA00001966"/>
    </source>
</evidence>
<evidence type="ECO:0000256" key="9">
    <source>
        <dbReference type="ARBA" id="ARBA00023014"/>
    </source>
</evidence>
<evidence type="ECO:0000256" key="4">
    <source>
        <dbReference type="ARBA" id="ARBA00022485"/>
    </source>
</evidence>
<reference evidence="11" key="1">
    <citation type="submission" date="2022-05" db="EMBL/GenBank/DDBJ databases">
        <title>An RpoN-dependent PEP-CTERM gene is involved in floc formation of an Aquincola tertiaricarbonis strain.</title>
        <authorList>
            <person name="Qiu D."/>
            <person name="Xia M."/>
        </authorList>
    </citation>
    <scope>NUCLEOTIDE SEQUENCE</scope>
    <source>
        <strain evidence="11">RN12</strain>
    </source>
</reference>
<evidence type="ECO:0000313" key="11">
    <source>
        <dbReference type="EMBL" id="URI05978.1"/>
    </source>
</evidence>
<keyword evidence="5" id="KW-0500">Molybdenum</keyword>